<accession>A1ZZF9</accession>
<dbReference type="EMBL" id="AAWS01000076">
    <property type="protein sequence ID" value="EAY24258.1"/>
    <property type="molecule type" value="Genomic_DNA"/>
</dbReference>
<sequence>MCEVCGYERYFSIDEVKDILKENGGSDLVI</sequence>
<dbReference type="AlphaFoldDB" id="A1ZZF9"/>
<dbReference type="Proteomes" id="UP000004095">
    <property type="component" value="Unassembled WGS sequence"/>
</dbReference>
<evidence type="ECO:0000313" key="1">
    <source>
        <dbReference type="EMBL" id="EAY24258.1"/>
    </source>
</evidence>
<keyword evidence="2" id="KW-1185">Reference proteome</keyword>
<reference evidence="1 2" key="1">
    <citation type="submission" date="2007-01" db="EMBL/GenBank/DDBJ databases">
        <authorList>
            <person name="Haygood M."/>
            <person name="Podell S."/>
            <person name="Anderson C."/>
            <person name="Hopkinson B."/>
            <person name="Roe K."/>
            <person name="Barbeau K."/>
            <person name="Gaasterland T."/>
            <person name="Ferriera S."/>
            <person name="Johnson J."/>
            <person name="Kravitz S."/>
            <person name="Beeson K."/>
            <person name="Sutton G."/>
            <person name="Rogers Y.-H."/>
            <person name="Friedman R."/>
            <person name="Frazier M."/>
            <person name="Venter J.C."/>
        </authorList>
    </citation>
    <scope>NUCLEOTIDE SEQUENCE [LARGE SCALE GENOMIC DNA]</scope>
    <source>
        <strain evidence="1 2">ATCC 23134</strain>
    </source>
</reference>
<name>A1ZZF9_MICM2</name>
<protein>
    <submittedName>
        <fullName evidence="1">Uncharacterized protein</fullName>
    </submittedName>
</protein>
<evidence type="ECO:0000313" key="2">
    <source>
        <dbReference type="Proteomes" id="UP000004095"/>
    </source>
</evidence>
<comment type="caution">
    <text evidence="1">The sequence shown here is derived from an EMBL/GenBank/DDBJ whole genome shotgun (WGS) entry which is preliminary data.</text>
</comment>
<proteinExistence type="predicted"/>
<feature type="non-terminal residue" evidence="1">
    <location>
        <position position="30"/>
    </location>
</feature>
<gene>
    <name evidence="1" type="ORF">M23134_06360</name>
</gene>
<organism evidence="1 2">
    <name type="scientific">Microscilla marina ATCC 23134</name>
    <dbReference type="NCBI Taxonomy" id="313606"/>
    <lineage>
        <taxon>Bacteria</taxon>
        <taxon>Pseudomonadati</taxon>
        <taxon>Bacteroidota</taxon>
        <taxon>Cytophagia</taxon>
        <taxon>Cytophagales</taxon>
        <taxon>Microscillaceae</taxon>
        <taxon>Microscilla</taxon>
    </lineage>
</organism>